<comment type="caution">
    <text evidence="6">The sequence shown here is derived from an EMBL/GenBank/DDBJ whole genome shotgun (WGS) entry which is preliminary data.</text>
</comment>
<dbReference type="InterPro" id="IPR000719">
    <property type="entry name" value="Prot_kinase_dom"/>
</dbReference>
<evidence type="ECO:0000256" key="1">
    <source>
        <dbReference type="ARBA" id="ARBA00022679"/>
    </source>
</evidence>
<dbReference type="AlphaFoldDB" id="A0AAD5YXS6"/>
<dbReference type="PANTHER" id="PTHR44329:SF288">
    <property type="entry name" value="MITOGEN-ACTIVATED PROTEIN KINASE KINASE KINASE 20"/>
    <property type="match status" value="1"/>
</dbReference>
<proteinExistence type="predicted"/>
<dbReference type="GO" id="GO:0004674">
    <property type="term" value="F:protein serine/threonine kinase activity"/>
    <property type="evidence" value="ECO:0007669"/>
    <property type="project" value="TreeGrafter"/>
</dbReference>
<keyword evidence="3" id="KW-0418">Kinase</keyword>
<protein>
    <recommendedName>
        <fullName evidence="5">Protein kinase domain-containing protein</fullName>
    </recommendedName>
</protein>
<dbReference type="PANTHER" id="PTHR44329">
    <property type="entry name" value="SERINE/THREONINE-PROTEIN KINASE TNNI3K-RELATED"/>
    <property type="match status" value="1"/>
</dbReference>
<evidence type="ECO:0000259" key="5">
    <source>
        <dbReference type="PROSITE" id="PS50011"/>
    </source>
</evidence>
<gene>
    <name evidence="6" type="ORF">NP233_g3710</name>
</gene>
<dbReference type="Pfam" id="PF07714">
    <property type="entry name" value="PK_Tyr_Ser-Thr"/>
    <property type="match status" value="2"/>
</dbReference>
<dbReference type="Proteomes" id="UP001213000">
    <property type="component" value="Unassembled WGS sequence"/>
</dbReference>
<accession>A0AAD5YXS6</accession>
<feature type="domain" description="Protein kinase" evidence="5">
    <location>
        <begin position="107"/>
        <end position="455"/>
    </location>
</feature>
<reference evidence="6" key="1">
    <citation type="submission" date="2022-07" db="EMBL/GenBank/DDBJ databases">
        <title>Genome Sequence of Leucocoprinus birnbaumii.</title>
        <authorList>
            <person name="Buettner E."/>
        </authorList>
    </citation>
    <scope>NUCLEOTIDE SEQUENCE</scope>
    <source>
        <strain evidence="6">VT141</strain>
    </source>
</reference>
<dbReference type="InterPro" id="IPR011009">
    <property type="entry name" value="Kinase-like_dom_sf"/>
</dbReference>
<feature type="domain" description="Protein kinase" evidence="5">
    <location>
        <begin position="471"/>
        <end position="746"/>
    </location>
</feature>
<keyword evidence="7" id="KW-1185">Reference proteome</keyword>
<evidence type="ECO:0000313" key="6">
    <source>
        <dbReference type="EMBL" id="KAJ3571502.1"/>
    </source>
</evidence>
<dbReference type="SUPFAM" id="SSF56112">
    <property type="entry name" value="Protein kinase-like (PK-like)"/>
    <property type="match status" value="2"/>
</dbReference>
<evidence type="ECO:0000313" key="7">
    <source>
        <dbReference type="Proteomes" id="UP001213000"/>
    </source>
</evidence>
<dbReference type="InterPro" id="IPR001245">
    <property type="entry name" value="Ser-Thr/Tyr_kinase_cat_dom"/>
</dbReference>
<keyword evidence="1" id="KW-0808">Transferase</keyword>
<dbReference type="EMBL" id="JANIEX010000182">
    <property type="protein sequence ID" value="KAJ3571502.1"/>
    <property type="molecule type" value="Genomic_DNA"/>
</dbReference>
<keyword evidence="2" id="KW-0547">Nucleotide-binding</keyword>
<evidence type="ECO:0000256" key="2">
    <source>
        <dbReference type="ARBA" id="ARBA00022741"/>
    </source>
</evidence>
<evidence type="ECO:0000256" key="3">
    <source>
        <dbReference type="ARBA" id="ARBA00022777"/>
    </source>
</evidence>
<organism evidence="6 7">
    <name type="scientific">Leucocoprinus birnbaumii</name>
    <dbReference type="NCBI Taxonomy" id="56174"/>
    <lineage>
        <taxon>Eukaryota</taxon>
        <taxon>Fungi</taxon>
        <taxon>Dikarya</taxon>
        <taxon>Basidiomycota</taxon>
        <taxon>Agaricomycotina</taxon>
        <taxon>Agaricomycetes</taxon>
        <taxon>Agaricomycetidae</taxon>
        <taxon>Agaricales</taxon>
        <taxon>Agaricineae</taxon>
        <taxon>Agaricaceae</taxon>
        <taxon>Leucocoprinus</taxon>
    </lineage>
</organism>
<dbReference type="InterPro" id="IPR051681">
    <property type="entry name" value="Ser/Thr_Kinases-Pseudokinases"/>
</dbReference>
<dbReference type="PROSITE" id="PS50011">
    <property type="entry name" value="PROTEIN_KINASE_DOM"/>
    <property type="match status" value="2"/>
</dbReference>
<dbReference type="Gene3D" id="1.10.510.10">
    <property type="entry name" value="Transferase(Phosphotransferase) domain 1"/>
    <property type="match status" value="2"/>
</dbReference>
<sequence>MPTIIVLKVPSSSPYWSSRVCPDREKQHQAITSIISSVSSNWLDMATQPGHETSSVGHDAPSKSDIFATLCHLVSRIDAEDCMQELLVDCLSMLLDKSAAPVKCRDYVWHSLIKIGSTAKVLAQNHTLDTGCLIHETGSPPGTYSISGDASLHVKTLREIENDQPDHSKEIVSWIHISHPNVVPVYSVFLDDGLKLSLVSPNITHGNICDYMRKHPEVPRMALVSDIASGLSYLHDHSIVHGGLYPACVLVSDEGQAMIANTSISSDPEDSESLPVCYSVPEFLGEEGVQPTESSNVWSFASLSYEIISDKQPFFQIAKEFHVFEPSERPPCLKVYQIIVGMGTHDERPIEKPIIGLDTLKSSVIDLEHAKSSLMGVLGSEAASSLRVPEHLCDSLLRLIPDTNKLEAAAVVVLKLSPDETQCLADFLDLLLEDLADWFSPKRKAARNLLSLIMISTSIIPNRYILNGVHYDIQKPVAVGNFGKAYKGRGLSVRVNVVSVPGSKKGRLQGMADWSHTSHHNILQFHGVFADDISGGSQNLCIVTPLWRNGNLWDYAPTLPQKKRIHLLLDVAVALSHVHTKLDYAFGNTILTTDKFLVSDQGRSVLAFFGMESIFTDHWSTKSAYQLRFTSPDHIKNETDDMWSFGGVCYKVRLNIFTPLNLANVCCNILLCQVLSGKPPYYQYTEDAEIQAAISKGKILRRPIDSDEGMEMINDDMWGLIEQCCSSDWEDRLTASRAMELITNTVEVEDNRPPAEQLPDASIIALRSRAEVNFLDIEALLDRIQVELLQGPLSKLLESKIKDVAAAAMELLPSDIQTLVDFLDLTLKDYVLKSEEQNCVLALLSKLTSLTQTFPQCYEVKGIQYQPVPIAEGGFGTVHRGSDLNMCVKVMSRLDTSALTEWVKELGVPQEHRSIPENLPCVSFHEEWQLA</sequence>
<name>A0AAD5YXS6_9AGAR</name>
<keyword evidence="4" id="KW-0067">ATP-binding</keyword>
<evidence type="ECO:0000256" key="4">
    <source>
        <dbReference type="ARBA" id="ARBA00022840"/>
    </source>
</evidence>
<dbReference type="GO" id="GO:0005524">
    <property type="term" value="F:ATP binding"/>
    <property type="evidence" value="ECO:0007669"/>
    <property type="project" value="UniProtKB-KW"/>
</dbReference>